<dbReference type="EMBL" id="CM039174">
    <property type="protein sequence ID" value="KAH9750854.1"/>
    <property type="molecule type" value="Genomic_DNA"/>
</dbReference>
<keyword evidence="2" id="KW-1185">Reference proteome</keyword>
<proteinExistence type="predicted"/>
<organism evidence="1 2">
    <name type="scientific">Citrus sinensis</name>
    <name type="common">Sweet orange</name>
    <name type="synonym">Citrus aurantium var. sinensis</name>
    <dbReference type="NCBI Taxonomy" id="2711"/>
    <lineage>
        <taxon>Eukaryota</taxon>
        <taxon>Viridiplantae</taxon>
        <taxon>Streptophyta</taxon>
        <taxon>Embryophyta</taxon>
        <taxon>Tracheophyta</taxon>
        <taxon>Spermatophyta</taxon>
        <taxon>Magnoliopsida</taxon>
        <taxon>eudicotyledons</taxon>
        <taxon>Gunneridae</taxon>
        <taxon>Pentapetalae</taxon>
        <taxon>rosids</taxon>
        <taxon>malvids</taxon>
        <taxon>Sapindales</taxon>
        <taxon>Rutaceae</taxon>
        <taxon>Aurantioideae</taxon>
        <taxon>Citrus</taxon>
    </lineage>
</organism>
<dbReference type="Proteomes" id="UP000829398">
    <property type="component" value="Chromosome 5"/>
</dbReference>
<evidence type="ECO:0000313" key="2">
    <source>
        <dbReference type="Proteomes" id="UP000829398"/>
    </source>
</evidence>
<gene>
    <name evidence="1" type="ORF">KPL71_014040</name>
</gene>
<evidence type="ECO:0000313" key="1">
    <source>
        <dbReference type="EMBL" id="KAH9750854.1"/>
    </source>
</evidence>
<accession>A0ACB8K8X8</accession>
<sequence length="907" mass="102782">MEKLVHEMLEQGIIKPSHSPFSSPVLLVKKKDGTYRFCVDYRALNAVTVKDKFPIPTIDELFDELGGARVFSKLDLRAGYHQIRVHKRDTYKTVFRTHEGHYEFLVMPFGLTNAPSTFQATMNQLFASFLRKFVIVFFDDILVYSSSLADHVCHLEQVLLRLQSHQFSAKLSKCLFCQKTIAYLGHIVSAHGVHADLQKITAMVDWHLPKTVKQLRGFLGLTGYYRRFIQGYAIIAAPLTELLCKDAFRWNVTATEAFNKLKDGMVKAPVLLLPNFELEFFIETDASNVGIGAVLMQVGHPIAYFSKKLGPRLRASSTYIKELHAIVSAVLKWRQYLLGRFFIIRTDHKSIKELFQQVIQTPDQQAYVQKLLGFHFRIDYKAGSSNQAADALSRIHEDTPLESQMVQALCLTMVSQPSTELLQILLKENATVDDMLLLHKKLATGTLSPDFSVHNGFLLFCHRYYLSPHSSLKPILLKEFHDTPMAGHAGLKRTLIRLSSNFYWPKMRADVEKYIAACLTYQQIKYSTQAPAGLLQPPPIPSLVWDELTMDFITGLPNSKGFEVILVVVDRLTKSAHFGALPSQFTAHKTAMLFTDLVVKLHGFPSSIISDRDPVFMSHFWQKLFELSGTTLRHSTAYHPQTDGQSEVTPFQALYGRLPPTIPGYSKGSTSIQALEDLLVERDELLRGLRANLCQAQHRMAQKANKHRRDLQLQVGDKVLVRLQPYRQSSAANHASHKLAKRYYGPFRVLERIGSVAYKLELPAGSKIHHVFHISLLKPYVGDSHVDIHSLPPASVNNKPLSSPIAICAERSVLKQGQELRQVLVQWSNCAPKNSTWEDYDDFCKTYPELHLEDKVNSQGMGNDTTLPETNDKSTLETEEETQLVEEPIKGPARMHRAPTYLKDYIT</sequence>
<protein>
    <submittedName>
        <fullName evidence="1">Uncharacterized protein</fullName>
    </submittedName>
</protein>
<name>A0ACB8K8X8_CITSI</name>
<reference evidence="2" key="1">
    <citation type="journal article" date="2023" name="Hortic. Res.">
        <title>A chromosome-level phased genome enabling allele-level studies in sweet orange: a case study on citrus Huanglongbing tolerance.</title>
        <authorList>
            <person name="Wu B."/>
            <person name="Yu Q."/>
            <person name="Deng Z."/>
            <person name="Duan Y."/>
            <person name="Luo F."/>
            <person name="Gmitter F. Jr."/>
        </authorList>
    </citation>
    <scope>NUCLEOTIDE SEQUENCE [LARGE SCALE GENOMIC DNA]</scope>
    <source>
        <strain evidence="2">cv. Valencia</strain>
    </source>
</reference>
<comment type="caution">
    <text evidence="1">The sequence shown here is derived from an EMBL/GenBank/DDBJ whole genome shotgun (WGS) entry which is preliminary data.</text>
</comment>